<dbReference type="GeneID" id="81376955"/>
<evidence type="ECO:0000256" key="1">
    <source>
        <dbReference type="ARBA" id="ARBA00008987"/>
    </source>
</evidence>
<reference evidence="7" key="2">
    <citation type="journal article" date="2023" name="IMA Fungus">
        <title>Comparative genomic study of the Penicillium genus elucidates a diverse pangenome and 15 lateral gene transfer events.</title>
        <authorList>
            <person name="Petersen C."/>
            <person name="Sorensen T."/>
            <person name="Nielsen M.R."/>
            <person name="Sondergaard T.E."/>
            <person name="Sorensen J.L."/>
            <person name="Fitzpatrick D.A."/>
            <person name="Frisvad J.C."/>
            <person name="Nielsen K.L."/>
        </authorList>
    </citation>
    <scope>NUCLEOTIDE SEQUENCE</scope>
    <source>
        <strain evidence="7">IBT 29677</strain>
    </source>
</reference>
<dbReference type="PIRSF" id="PIRSF000077">
    <property type="entry name" value="Thioredoxin"/>
    <property type="match status" value="1"/>
</dbReference>
<evidence type="ECO:0000256" key="3">
    <source>
        <dbReference type="PIRNR" id="PIRNR000077"/>
    </source>
</evidence>
<dbReference type="InterPro" id="IPR036249">
    <property type="entry name" value="Thioredoxin-like_sf"/>
</dbReference>
<dbReference type="GO" id="GO:0015035">
    <property type="term" value="F:protein-disulfide reductase activity"/>
    <property type="evidence" value="ECO:0007669"/>
    <property type="project" value="InterPro"/>
</dbReference>
<evidence type="ECO:0000259" key="6">
    <source>
        <dbReference type="PROSITE" id="PS51352"/>
    </source>
</evidence>
<feature type="domain" description="Thioredoxin" evidence="6">
    <location>
        <begin position="1"/>
        <end position="106"/>
    </location>
</feature>
<dbReference type="FunFam" id="3.40.30.10:FF:000245">
    <property type="entry name" value="Thioredoxin"/>
    <property type="match status" value="1"/>
</dbReference>
<evidence type="ECO:0000256" key="4">
    <source>
        <dbReference type="PIRSR" id="PIRSR000077-1"/>
    </source>
</evidence>
<feature type="site" description="Deprotonates C-terminal active site Cys" evidence="4">
    <location>
        <position position="26"/>
    </location>
</feature>
<feature type="active site" description="Nucleophile" evidence="4">
    <location>
        <position position="35"/>
    </location>
</feature>
<protein>
    <recommendedName>
        <fullName evidence="3">Thioredoxin</fullName>
    </recommendedName>
</protein>
<dbReference type="RefSeq" id="XP_056481482.1">
    <property type="nucleotide sequence ID" value="XM_056637975.1"/>
</dbReference>
<dbReference type="PROSITE" id="PS51352">
    <property type="entry name" value="THIOREDOXIN_2"/>
    <property type="match status" value="1"/>
</dbReference>
<dbReference type="PRINTS" id="PR00421">
    <property type="entry name" value="THIOREDOXIN"/>
</dbReference>
<dbReference type="NCBIfam" id="TIGR01068">
    <property type="entry name" value="thioredoxin"/>
    <property type="match status" value="1"/>
</dbReference>
<proteinExistence type="inferred from homology"/>
<evidence type="ECO:0000256" key="2">
    <source>
        <dbReference type="ARBA" id="ARBA00023157"/>
    </source>
</evidence>
<keyword evidence="5" id="KW-0676">Redox-active center</keyword>
<dbReference type="InterPro" id="IPR005746">
    <property type="entry name" value="Thioredoxin"/>
</dbReference>
<dbReference type="PANTHER" id="PTHR46115">
    <property type="entry name" value="THIOREDOXIN-LIKE PROTEIN 1"/>
    <property type="match status" value="1"/>
</dbReference>
<dbReference type="InterPro" id="IPR017937">
    <property type="entry name" value="Thioredoxin_CS"/>
</dbReference>
<feature type="site" description="Contributes to redox potential value" evidence="4">
    <location>
        <position position="33"/>
    </location>
</feature>
<evidence type="ECO:0000313" key="8">
    <source>
        <dbReference type="Proteomes" id="UP001147747"/>
    </source>
</evidence>
<gene>
    <name evidence="7" type="ORF">N7509_013338</name>
</gene>
<dbReference type="OrthoDB" id="10263751at2759"/>
<dbReference type="Proteomes" id="UP001147747">
    <property type="component" value="Unassembled WGS sequence"/>
</dbReference>
<dbReference type="InterPro" id="IPR013766">
    <property type="entry name" value="Thioredoxin_domain"/>
</dbReference>
<dbReference type="EMBL" id="JAPZBU010000012">
    <property type="protein sequence ID" value="KAJ5376452.1"/>
    <property type="molecule type" value="Genomic_DNA"/>
</dbReference>
<organism evidence="7 8">
    <name type="scientific">Penicillium cosmopolitanum</name>
    <dbReference type="NCBI Taxonomy" id="1131564"/>
    <lineage>
        <taxon>Eukaryota</taxon>
        <taxon>Fungi</taxon>
        <taxon>Dikarya</taxon>
        <taxon>Ascomycota</taxon>
        <taxon>Pezizomycotina</taxon>
        <taxon>Eurotiomycetes</taxon>
        <taxon>Eurotiomycetidae</taxon>
        <taxon>Eurotiales</taxon>
        <taxon>Aspergillaceae</taxon>
        <taxon>Penicillium</taxon>
    </lineage>
</organism>
<dbReference type="AlphaFoldDB" id="A0A9W9VC16"/>
<feature type="disulfide bond" description="Redox-active" evidence="5">
    <location>
        <begin position="32"/>
        <end position="35"/>
    </location>
</feature>
<reference evidence="7" key="1">
    <citation type="submission" date="2022-12" db="EMBL/GenBank/DDBJ databases">
        <authorList>
            <person name="Petersen C."/>
        </authorList>
    </citation>
    <scope>NUCLEOTIDE SEQUENCE</scope>
    <source>
        <strain evidence="7">IBT 29677</strain>
    </source>
</reference>
<feature type="site" description="Contributes to redox potential value" evidence="4">
    <location>
        <position position="34"/>
    </location>
</feature>
<comment type="caution">
    <text evidence="7">The sequence shown here is derived from an EMBL/GenBank/DDBJ whole genome shotgun (WGS) entry which is preliminary data.</text>
</comment>
<dbReference type="SUPFAM" id="SSF52833">
    <property type="entry name" value="Thioredoxin-like"/>
    <property type="match status" value="1"/>
</dbReference>
<accession>A0A9W9VC16</accession>
<dbReference type="PROSITE" id="PS00194">
    <property type="entry name" value="THIOREDOXIN_1"/>
    <property type="match status" value="1"/>
</dbReference>
<comment type="similarity">
    <text evidence="1 3">Belongs to the thioredoxin family.</text>
</comment>
<name>A0A9W9VC16_9EURO</name>
<feature type="active site" description="Nucleophile" evidence="4">
    <location>
        <position position="32"/>
    </location>
</feature>
<keyword evidence="2 5" id="KW-1015">Disulfide bond</keyword>
<dbReference type="CDD" id="cd02947">
    <property type="entry name" value="TRX_family"/>
    <property type="match status" value="1"/>
</dbReference>
<dbReference type="Gene3D" id="3.40.30.10">
    <property type="entry name" value="Glutaredoxin"/>
    <property type="match status" value="1"/>
</dbReference>
<keyword evidence="8" id="KW-1185">Reference proteome</keyword>
<dbReference type="Pfam" id="PF00085">
    <property type="entry name" value="Thioredoxin"/>
    <property type="match status" value="1"/>
</dbReference>
<evidence type="ECO:0000256" key="5">
    <source>
        <dbReference type="PIRSR" id="PIRSR000077-4"/>
    </source>
</evidence>
<evidence type="ECO:0000313" key="7">
    <source>
        <dbReference type="EMBL" id="KAJ5376452.1"/>
    </source>
</evidence>
<sequence length="106" mass="11795">MPVVEIKSKTDFLEKILNSQDLVVLDCWAPWCGPCRAISPKIDAFSEAYTQAKFYKVDVDEVPDVAQELGIRAMPTIVYFNKGEKFTEVVGADPRAIEEGVKSLIA</sequence>